<dbReference type="EMBL" id="JAAIVB010000085">
    <property type="protein sequence ID" value="NEX64673.1"/>
    <property type="molecule type" value="Genomic_DNA"/>
</dbReference>
<evidence type="ECO:0000256" key="4">
    <source>
        <dbReference type="PROSITE-ProRule" id="PRU00284"/>
    </source>
</evidence>
<dbReference type="InterPro" id="IPR004089">
    <property type="entry name" value="MCPsignal_dom"/>
</dbReference>
<feature type="domain" description="HAMP" evidence="7">
    <location>
        <begin position="212"/>
        <end position="264"/>
    </location>
</feature>
<dbReference type="SMART" id="SM00304">
    <property type="entry name" value="HAMP"/>
    <property type="match status" value="1"/>
</dbReference>
<keyword evidence="5" id="KW-0812">Transmembrane</keyword>
<reference evidence="8 9" key="1">
    <citation type="submission" date="2020-02" db="EMBL/GenBank/DDBJ databases">
        <authorList>
            <person name="Kim M.K."/>
        </authorList>
    </citation>
    <scope>NUCLEOTIDE SEQUENCE [LARGE SCALE GENOMIC DNA]</scope>
    <source>
        <strain evidence="8 9">17J57-3</strain>
    </source>
</reference>
<sequence>MSLRNYTIGVRLTAAFGVLLALLAVVLCLGLNSMRHIQGRLENVVDENNVKVAAANEMASLFRDTALYTTRIVFLTDATMLQSQLAKLQAARKKYAAAKAVIARLADTDGEKAILAKLDAGLAVAVPISNKTVQLGLEGKKEEAIELLLKKHLTGMEDGLAILEELVAHEHGLVAAAKALAYEEYVRARTLMLITTALAIAIGMVVGWLTTLSITQPIHDAVKIAETVAAGDLTSRIAATARDETGRLLQALDAMNLSLVKIVREVRCGTDAIAAASGHIVSGHEDLSARTEQQAASLEETASSMEELTSTVKQNAHNAREASQIAASASGIAVEGGQVVAKVVETMASISTSSRKIVDIIGMIDGIAFQTNILALNAAVEAARAGEQGRGFAVVAAEVRSLAQRSATAATEIKELIGSSVEEVETGSRLADQAGDTMQEVVRSIQLATEIMNEISSASQAQSGGIAQVNEAINQMDRATQQNAALVEQASASSRDMQDMLGQLRQAVGIFKLA</sequence>
<feature type="transmembrane region" description="Helical" evidence="5">
    <location>
        <begin position="12"/>
        <end position="31"/>
    </location>
</feature>
<evidence type="ECO:0000313" key="8">
    <source>
        <dbReference type="EMBL" id="NEX64673.1"/>
    </source>
</evidence>
<evidence type="ECO:0000256" key="1">
    <source>
        <dbReference type="ARBA" id="ARBA00004370"/>
    </source>
</evidence>
<dbReference type="PROSITE" id="PS50885">
    <property type="entry name" value="HAMP"/>
    <property type="match status" value="1"/>
</dbReference>
<feature type="transmembrane region" description="Helical" evidence="5">
    <location>
        <begin position="190"/>
        <end position="209"/>
    </location>
</feature>
<dbReference type="RefSeq" id="WP_163968609.1">
    <property type="nucleotide sequence ID" value="NZ_JAAIVB010000085.1"/>
</dbReference>
<comment type="subcellular location">
    <subcellularLocation>
        <location evidence="1">Membrane</location>
    </subcellularLocation>
</comment>
<protein>
    <submittedName>
        <fullName evidence="8">HAMP domain-containing protein</fullName>
    </submittedName>
</protein>
<name>A0A6B3SV41_9BURK</name>
<dbReference type="Pfam" id="PF00015">
    <property type="entry name" value="MCPsignal"/>
    <property type="match status" value="1"/>
</dbReference>
<dbReference type="SUPFAM" id="SSF58104">
    <property type="entry name" value="Methyl-accepting chemotaxis protein (MCP) signaling domain"/>
    <property type="match status" value="1"/>
</dbReference>
<dbReference type="Gene3D" id="1.10.287.950">
    <property type="entry name" value="Methyl-accepting chemotaxis protein"/>
    <property type="match status" value="1"/>
</dbReference>
<comment type="caution">
    <text evidence="8">The sequence shown here is derived from an EMBL/GenBank/DDBJ whole genome shotgun (WGS) entry which is preliminary data.</text>
</comment>
<dbReference type="CDD" id="cd06225">
    <property type="entry name" value="HAMP"/>
    <property type="match status" value="1"/>
</dbReference>
<dbReference type="GO" id="GO:0005886">
    <property type="term" value="C:plasma membrane"/>
    <property type="evidence" value="ECO:0007669"/>
    <property type="project" value="TreeGrafter"/>
</dbReference>
<dbReference type="AlphaFoldDB" id="A0A6B3SV41"/>
<dbReference type="PANTHER" id="PTHR43531:SF14">
    <property type="entry name" value="METHYL-ACCEPTING CHEMOTAXIS PROTEIN I-RELATED"/>
    <property type="match status" value="1"/>
</dbReference>
<dbReference type="Pfam" id="PF12729">
    <property type="entry name" value="4HB_MCP_1"/>
    <property type="match status" value="1"/>
</dbReference>
<evidence type="ECO:0000259" key="6">
    <source>
        <dbReference type="PROSITE" id="PS50111"/>
    </source>
</evidence>
<dbReference type="PROSITE" id="PS50111">
    <property type="entry name" value="CHEMOTAXIS_TRANSDUC_2"/>
    <property type="match status" value="1"/>
</dbReference>
<keyword evidence="5" id="KW-1133">Transmembrane helix</keyword>
<dbReference type="CDD" id="cd19411">
    <property type="entry name" value="MCP2201-like_sensor"/>
    <property type="match status" value="1"/>
</dbReference>
<evidence type="ECO:0000259" key="7">
    <source>
        <dbReference type="PROSITE" id="PS50885"/>
    </source>
</evidence>
<keyword evidence="2" id="KW-0488">Methylation</keyword>
<dbReference type="Proteomes" id="UP000482155">
    <property type="component" value="Unassembled WGS sequence"/>
</dbReference>
<comment type="similarity">
    <text evidence="3">Belongs to the methyl-accepting chemotaxis (MCP) protein family.</text>
</comment>
<dbReference type="PANTHER" id="PTHR43531">
    <property type="entry name" value="PROTEIN ICFG"/>
    <property type="match status" value="1"/>
</dbReference>
<dbReference type="CDD" id="cd11386">
    <property type="entry name" value="MCP_signal"/>
    <property type="match status" value="1"/>
</dbReference>
<dbReference type="InterPro" id="IPR051310">
    <property type="entry name" value="MCP_chemotaxis"/>
</dbReference>
<evidence type="ECO:0000256" key="2">
    <source>
        <dbReference type="ARBA" id="ARBA00022481"/>
    </source>
</evidence>
<keyword evidence="4" id="KW-0807">Transducer</keyword>
<dbReference type="GO" id="GO:0007165">
    <property type="term" value="P:signal transduction"/>
    <property type="evidence" value="ECO:0007669"/>
    <property type="project" value="UniProtKB-KW"/>
</dbReference>
<evidence type="ECO:0000313" key="9">
    <source>
        <dbReference type="Proteomes" id="UP000482155"/>
    </source>
</evidence>
<keyword evidence="5" id="KW-0472">Membrane</keyword>
<dbReference type="InterPro" id="IPR047347">
    <property type="entry name" value="YvaQ-like_sensor"/>
</dbReference>
<dbReference type="InterPro" id="IPR024478">
    <property type="entry name" value="HlyB_4HB_MCP"/>
</dbReference>
<keyword evidence="9" id="KW-1185">Reference proteome</keyword>
<gene>
    <name evidence="8" type="ORF">G3574_26645</name>
</gene>
<dbReference type="GO" id="GO:0006935">
    <property type="term" value="P:chemotaxis"/>
    <property type="evidence" value="ECO:0007669"/>
    <property type="project" value="TreeGrafter"/>
</dbReference>
<dbReference type="FunFam" id="1.10.287.950:FF:000001">
    <property type="entry name" value="Methyl-accepting chemotaxis sensory transducer"/>
    <property type="match status" value="1"/>
</dbReference>
<proteinExistence type="inferred from homology"/>
<dbReference type="InterPro" id="IPR003660">
    <property type="entry name" value="HAMP_dom"/>
</dbReference>
<evidence type="ECO:0000256" key="5">
    <source>
        <dbReference type="SAM" id="Phobius"/>
    </source>
</evidence>
<dbReference type="Pfam" id="PF00672">
    <property type="entry name" value="HAMP"/>
    <property type="match status" value="1"/>
</dbReference>
<dbReference type="SMART" id="SM00283">
    <property type="entry name" value="MA"/>
    <property type="match status" value="1"/>
</dbReference>
<organism evidence="8 9">
    <name type="scientific">Noviherbaspirillum galbum</name>
    <dbReference type="NCBI Taxonomy" id="2709383"/>
    <lineage>
        <taxon>Bacteria</taxon>
        <taxon>Pseudomonadati</taxon>
        <taxon>Pseudomonadota</taxon>
        <taxon>Betaproteobacteria</taxon>
        <taxon>Burkholderiales</taxon>
        <taxon>Oxalobacteraceae</taxon>
        <taxon>Noviherbaspirillum</taxon>
    </lineage>
</organism>
<dbReference type="GO" id="GO:0004888">
    <property type="term" value="F:transmembrane signaling receptor activity"/>
    <property type="evidence" value="ECO:0007669"/>
    <property type="project" value="TreeGrafter"/>
</dbReference>
<accession>A0A6B3SV41</accession>
<evidence type="ECO:0000256" key="3">
    <source>
        <dbReference type="ARBA" id="ARBA00029447"/>
    </source>
</evidence>
<feature type="domain" description="Methyl-accepting transducer" evidence="6">
    <location>
        <begin position="269"/>
        <end position="498"/>
    </location>
</feature>